<feature type="domain" description="FAD/NAD(P)-binding" evidence="3">
    <location>
        <begin position="16"/>
        <end position="122"/>
    </location>
</feature>
<dbReference type="PRINTS" id="PR00469">
    <property type="entry name" value="PNDRDTASEII"/>
</dbReference>
<dbReference type="InterPro" id="IPR036188">
    <property type="entry name" value="FAD/NAD-bd_sf"/>
</dbReference>
<evidence type="ECO:0000313" key="5">
    <source>
        <dbReference type="Proteomes" id="UP000326170"/>
    </source>
</evidence>
<dbReference type="GeneID" id="42303390"/>
<keyword evidence="4" id="KW-0614">Plasmid</keyword>
<dbReference type="Proteomes" id="UP000326170">
    <property type="component" value="Plasmid unnamed2"/>
</dbReference>
<organism evidence="4 5">
    <name type="scientific">Natronorubrum aibiense</name>
    <dbReference type="NCBI Taxonomy" id="348826"/>
    <lineage>
        <taxon>Archaea</taxon>
        <taxon>Methanobacteriati</taxon>
        <taxon>Methanobacteriota</taxon>
        <taxon>Stenosarchaea group</taxon>
        <taxon>Halobacteria</taxon>
        <taxon>Halobacteriales</taxon>
        <taxon>Natrialbaceae</taxon>
        <taxon>Natronorubrum</taxon>
    </lineage>
</organism>
<evidence type="ECO:0000256" key="2">
    <source>
        <dbReference type="ARBA" id="ARBA00023002"/>
    </source>
</evidence>
<dbReference type="Pfam" id="PF07992">
    <property type="entry name" value="Pyr_redox_2"/>
    <property type="match status" value="1"/>
</dbReference>
<evidence type="ECO:0000259" key="3">
    <source>
        <dbReference type="Pfam" id="PF07992"/>
    </source>
</evidence>
<dbReference type="InterPro" id="IPR050097">
    <property type="entry name" value="Ferredoxin-NADP_redctase_2"/>
</dbReference>
<protein>
    <submittedName>
        <fullName evidence="4">FAD-binding protein</fullName>
    </submittedName>
</protein>
<geneLocation type="plasmid" evidence="4 5">
    <name>unnamed2</name>
</geneLocation>
<sequence length="327" mass="36478">MCPLPETQDTTEYDCDVVIVGGGPAGCAAGVFTAREGLETVIFDRGRSSIQRCAYLENYLGFPAGIDIETLYELLHEHAETTGCKIVSDLVETVKHVDDGNGFVVETQEGDPVTARRVVAATRYDGEYMRGLDDDEAMFETYEHGGEEHETFDTAYADHDGTTPIEGLYVASPSDEADTQAIMAAGRGARVANRLIADVRVENGWWDEVAKGVDWVRRQAELDDEWTERETWIDWFDEYYAEDAPVAPDSERFRRVRTAVIDDSLSSYVTPDEIDSRIPAGHETLAARLDPASVVEAIEDETLLDGIDDDVIREYVSERPQFELDTR</sequence>
<dbReference type="Gene3D" id="3.50.50.60">
    <property type="entry name" value="FAD/NAD(P)-binding domain"/>
    <property type="match status" value="1"/>
</dbReference>
<dbReference type="PANTHER" id="PTHR48105">
    <property type="entry name" value="THIOREDOXIN REDUCTASE 1-RELATED-RELATED"/>
    <property type="match status" value="1"/>
</dbReference>
<evidence type="ECO:0000256" key="1">
    <source>
        <dbReference type="ARBA" id="ARBA00022630"/>
    </source>
</evidence>
<dbReference type="GO" id="GO:0016491">
    <property type="term" value="F:oxidoreductase activity"/>
    <property type="evidence" value="ECO:0007669"/>
    <property type="project" value="UniProtKB-KW"/>
</dbReference>
<gene>
    <name evidence="4" type="ORF">GCU68_20235</name>
</gene>
<name>A0A5P9P9L0_9EURY</name>
<reference evidence="4 5" key="1">
    <citation type="journal article" date="2007" name="Int. J. Syst. Evol. Microbiol.">
        <title>Natronorubrum sulfidifaciens sp. nov., an extremely haloalkaliphilic archaeon isolated from Aiding salt lake in Xin-Jiang, China.</title>
        <authorList>
            <person name="Cui H.L."/>
            <person name="Tohty D."/>
            <person name="Liu H.C."/>
            <person name="Liu S.J."/>
            <person name="Oren A."/>
            <person name="Zhou P.J."/>
        </authorList>
    </citation>
    <scope>NUCLEOTIDE SEQUENCE [LARGE SCALE GENOMIC DNA]</scope>
    <source>
        <strain evidence="4 5">7-3</strain>
        <plasmid evidence="4">unnamed2</plasmid>
    </source>
</reference>
<dbReference type="InterPro" id="IPR023753">
    <property type="entry name" value="FAD/NAD-binding_dom"/>
</dbReference>
<proteinExistence type="predicted"/>
<dbReference type="SUPFAM" id="SSF51905">
    <property type="entry name" value="FAD/NAD(P)-binding domain"/>
    <property type="match status" value="1"/>
</dbReference>
<evidence type="ECO:0000313" key="4">
    <source>
        <dbReference type="EMBL" id="QFU84825.1"/>
    </source>
</evidence>
<keyword evidence="1" id="KW-0285">Flavoprotein</keyword>
<keyword evidence="5" id="KW-1185">Reference proteome</keyword>
<keyword evidence="2" id="KW-0560">Oxidoreductase</keyword>
<dbReference type="OrthoDB" id="214187at2157"/>
<accession>A0A5P9P9L0</accession>
<dbReference type="EMBL" id="CP045490">
    <property type="protein sequence ID" value="QFU84825.1"/>
    <property type="molecule type" value="Genomic_DNA"/>
</dbReference>
<dbReference type="AlphaFoldDB" id="A0A5P9P9L0"/>
<dbReference type="KEGG" id="nas:GCU68_20235"/>
<dbReference type="RefSeq" id="WP_152944384.1">
    <property type="nucleotide sequence ID" value="NZ_CP045490.1"/>
</dbReference>